<dbReference type="InParanoid" id="U5D6P1"/>
<name>U5D6P1_9CHRO</name>
<dbReference type="EMBL" id="ASSJ01000079">
    <property type="protein sequence ID" value="ERN40328.1"/>
    <property type="molecule type" value="Genomic_DNA"/>
</dbReference>
<sequence>MLYPEQSAFRENPQLRDAYPQIFRFDCDLDRFEGKCSHLARLNYL</sequence>
<evidence type="ECO:0000313" key="1">
    <source>
        <dbReference type="EMBL" id="ERN40328.1"/>
    </source>
</evidence>
<organism evidence="1 2">
    <name type="scientific">Rubidibacter lacunae KORDI 51-2</name>
    <dbReference type="NCBI Taxonomy" id="582515"/>
    <lineage>
        <taxon>Bacteria</taxon>
        <taxon>Bacillati</taxon>
        <taxon>Cyanobacteriota</taxon>
        <taxon>Cyanophyceae</taxon>
        <taxon>Oscillatoriophycideae</taxon>
        <taxon>Chroococcales</taxon>
        <taxon>Aphanothecaceae</taxon>
        <taxon>Rubidibacter</taxon>
    </lineage>
</organism>
<proteinExistence type="predicted"/>
<dbReference type="Proteomes" id="UP000016960">
    <property type="component" value="Unassembled WGS sequence"/>
</dbReference>
<evidence type="ECO:0000313" key="2">
    <source>
        <dbReference type="Proteomes" id="UP000016960"/>
    </source>
</evidence>
<comment type="caution">
    <text evidence="1">The sequence shown here is derived from an EMBL/GenBank/DDBJ whole genome shotgun (WGS) entry which is preliminary data.</text>
</comment>
<protein>
    <submittedName>
        <fullName evidence="1">Uncharacterized protein</fullName>
    </submittedName>
</protein>
<accession>U5D6P1</accession>
<gene>
    <name evidence="1" type="ORF">KR51_00032770</name>
</gene>
<dbReference type="AlphaFoldDB" id="U5D6P1"/>
<reference evidence="1 2" key="1">
    <citation type="submission" date="2013-05" db="EMBL/GenBank/DDBJ databases">
        <title>Draft genome sequence of Rubidibacter lacunae KORDI 51-2.</title>
        <authorList>
            <person name="Choi D.H."/>
            <person name="Noh J.H."/>
            <person name="Kwon K.-K."/>
            <person name="Lee J.-H."/>
            <person name="Ryu J.-Y."/>
        </authorList>
    </citation>
    <scope>NUCLEOTIDE SEQUENCE [LARGE SCALE GENOMIC DNA]</scope>
    <source>
        <strain evidence="1 2">KORDI 51-2</strain>
    </source>
</reference>
<keyword evidence="2" id="KW-1185">Reference proteome</keyword>